<dbReference type="EMBL" id="BSYR01000031">
    <property type="protein sequence ID" value="GMI98449.1"/>
    <property type="molecule type" value="Genomic_DNA"/>
</dbReference>
<sequence>MLLLLMHCKLGELAGIREASIQDKSQKSGAEPQTSALEIIMSELTETPPLSPPGSPWSGDSDRSFKELDQFNLDASKKRDCTENESKGVICSARKNTIRDSYSYRTRSDMEVLDDGFKR</sequence>
<gene>
    <name evidence="2" type="ORF">HRI_003514200</name>
</gene>
<feature type="region of interest" description="Disordered" evidence="1">
    <location>
        <begin position="44"/>
        <end position="63"/>
    </location>
</feature>
<evidence type="ECO:0000313" key="3">
    <source>
        <dbReference type="Proteomes" id="UP001165190"/>
    </source>
</evidence>
<accession>A0A9W7MFR7</accession>
<evidence type="ECO:0000256" key="1">
    <source>
        <dbReference type="SAM" id="MobiDB-lite"/>
    </source>
</evidence>
<reference evidence="2" key="1">
    <citation type="submission" date="2023-05" db="EMBL/GenBank/DDBJ databases">
        <title>Genome and transcriptome analyses reveal genes involved in the formation of fine ridges on petal epidermal cells in Hibiscus trionum.</title>
        <authorList>
            <person name="Koshimizu S."/>
            <person name="Masuda S."/>
            <person name="Ishii T."/>
            <person name="Shirasu K."/>
            <person name="Hoshino A."/>
            <person name="Arita M."/>
        </authorList>
    </citation>
    <scope>NUCLEOTIDE SEQUENCE</scope>
    <source>
        <strain evidence="2">Hamamatsu line</strain>
    </source>
</reference>
<name>A0A9W7MFR7_HIBTR</name>
<dbReference type="AlphaFoldDB" id="A0A9W7MFR7"/>
<proteinExistence type="predicted"/>
<dbReference type="Proteomes" id="UP001165190">
    <property type="component" value="Unassembled WGS sequence"/>
</dbReference>
<organism evidence="2 3">
    <name type="scientific">Hibiscus trionum</name>
    <name type="common">Flower of an hour</name>
    <dbReference type="NCBI Taxonomy" id="183268"/>
    <lineage>
        <taxon>Eukaryota</taxon>
        <taxon>Viridiplantae</taxon>
        <taxon>Streptophyta</taxon>
        <taxon>Embryophyta</taxon>
        <taxon>Tracheophyta</taxon>
        <taxon>Spermatophyta</taxon>
        <taxon>Magnoliopsida</taxon>
        <taxon>eudicotyledons</taxon>
        <taxon>Gunneridae</taxon>
        <taxon>Pentapetalae</taxon>
        <taxon>rosids</taxon>
        <taxon>malvids</taxon>
        <taxon>Malvales</taxon>
        <taxon>Malvaceae</taxon>
        <taxon>Malvoideae</taxon>
        <taxon>Hibiscus</taxon>
    </lineage>
</organism>
<protein>
    <submittedName>
        <fullName evidence="2">Uncharacterized protein</fullName>
    </submittedName>
</protein>
<comment type="caution">
    <text evidence="2">The sequence shown here is derived from an EMBL/GenBank/DDBJ whole genome shotgun (WGS) entry which is preliminary data.</text>
</comment>
<evidence type="ECO:0000313" key="2">
    <source>
        <dbReference type="EMBL" id="GMI98449.1"/>
    </source>
</evidence>
<keyword evidence="3" id="KW-1185">Reference proteome</keyword>